<reference evidence="1 2" key="1">
    <citation type="journal article" date="2016" name="Sci. Rep.">
        <title>Evaluation of genetic diversity among strains of the human gut commensal Bifidobacterium adolescentis.</title>
        <authorList>
            <person name="Duranti S."/>
            <person name="Milani C."/>
            <person name="Lugli G.A."/>
            <person name="Mancabelli L."/>
            <person name="Turroni F."/>
            <person name="Ferrario C."/>
            <person name="Mangifesta M."/>
            <person name="Viappiani A."/>
            <person name="Sanchez B."/>
            <person name="Margolles A."/>
            <person name="van Sinderen D."/>
            <person name="Ventura M."/>
        </authorList>
    </citation>
    <scope>NUCLEOTIDE SEQUENCE [LARGE SCALE GENOMIC DNA]</scope>
    <source>
        <strain evidence="1 2">AD2-8</strain>
    </source>
</reference>
<comment type="caution">
    <text evidence="1">The sequence shown here is derived from an EMBL/GenBank/DDBJ whole genome shotgun (WGS) entry which is preliminary data.</text>
</comment>
<evidence type="ECO:0000313" key="2">
    <source>
        <dbReference type="Proteomes" id="UP000193664"/>
    </source>
</evidence>
<proteinExistence type="predicted"/>
<gene>
    <name evidence="1" type="ORF">AD0028_1016</name>
</gene>
<dbReference type="AlphaFoldDB" id="A0A1X2ZN59"/>
<dbReference type="Proteomes" id="UP000193664">
    <property type="component" value="Unassembled WGS sequence"/>
</dbReference>
<dbReference type="EMBL" id="LNKF01000002">
    <property type="protein sequence ID" value="OSG95776.1"/>
    <property type="molecule type" value="Genomic_DNA"/>
</dbReference>
<accession>A0A1X2ZN59</accession>
<organism evidence="1 2">
    <name type="scientific">Bifidobacterium adolescentis</name>
    <dbReference type="NCBI Taxonomy" id="1680"/>
    <lineage>
        <taxon>Bacteria</taxon>
        <taxon>Bacillati</taxon>
        <taxon>Actinomycetota</taxon>
        <taxon>Actinomycetes</taxon>
        <taxon>Bifidobacteriales</taxon>
        <taxon>Bifidobacteriaceae</taxon>
        <taxon>Bifidobacterium</taxon>
    </lineage>
</organism>
<sequence>MGMIALIIVAVVAACLLMVWSLCRAAALGDEIAENLRKEAGHEGE</sequence>
<evidence type="ECO:0000313" key="1">
    <source>
        <dbReference type="EMBL" id="OSG95776.1"/>
    </source>
</evidence>
<name>A0A1X2ZN59_BIFAD</name>
<protein>
    <submittedName>
        <fullName evidence="1">Uncharacterized protein</fullName>
    </submittedName>
</protein>